<evidence type="ECO:0000256" key="6">
    <source>
        <dbReference type="ARBA" id="ARBA00022737"/>
    </source>
</evidence>
<keyword evidence="13" id="KW-1185">Reference proteome</keyword>
<comment type="caution">
    <text evidence="12">The sequence shown here is derived from an EMBL/GenBank/DDBJ whole genome shotgun (WGS) entry which is preliminary data.</text>
</comment>
<evidence type="ECO:0000256" key="9">
    <source>
        <dbReference type="ARBA" id="ARBA00022840"/>
    </source>
</evidence>
<feature type="non-terminal residue" evidence="12">
    <location>
        <position position="53"/>
    </location>
</feature>
<comment type="subcellular location">
    <subcellularLocation>
        <location evidence="2">Cytoplasm</location>
        <location evidence="2">Cytoskeleton</location>
    </subcellularLocation>
    <subcellularLocation>
        <location evidence="1">Nucleus</location>
    </subcellularLocation>
</comment>
<dbReference type="PANTHER" id="PTHR46485:SF7">
    <property type="entry name" value="LIM DOMAIN KINASE 1"/>
    <property type="match status" value="1"/>
</dbReference>
<dbReference type="GO" id="GO:0005524">
    <property type="term" value="F:ATP binding"/>
    <property type="evidence" value="ECO:0007669"/>
    <property type="project" value="UniProtKB-KW"/>
</dbReference>
<dbReference type="AlphaFoldDB" id="A0ABD0PHH3"/>
<evidence type="ECO:0000256" key="8">
    <source>
        <dbReference type="ARBA" id="ARBA00022777"/>
    </source>
</evidence>
<evidence type="ECO:0000256" key="11">
    <source>
        <dbReference type="ARBA" id="ARBA00023242"/>
    </source>
</evidence>
<evidence type="ECO:0000256" key="10">
    <source>
        <dbReference type="ARBA" id="ARBA00023212"/>
    </source>
</evidence>
<evidence type="ECO:0000256" key="3">
    <source>
        <dbReference type="ARBA" id="ARBA00022490"/>
    </source>
</evidence>
<evidence type="ECO:0000313" key="12">
    <source>
        <dbReference type="EMBL" id="KAL0173518.1"/>
    </source>
</evidence>
<dbReference type="GO" id="GO:0004674">
    <property type="term" value="F:protein serine/threonine kinase activity"/>
    <property type="evidence" value="ECO:0007669"/>
    <property type="project" value="UniProtKB-KW"/>
</dbReference>
<evidence type="ECO:0000256" key="4">
    <source>
        <dbReference type="ARBA" id="ARBA00022527"/>
    </source>
</evidence>
<evidence type="ECO:0000256" key="7">
    <source>
        <dbReference type="ARBA" id="ARBA00022741"/>
    </source>
</evidence>
<keyword evidence="9" id="KW-0067">ATP-binding</keyword>
<keyword evidence="4" id="KW-0723">Serine/threonine-protein kinase</keyword>
<proteinExistence type="predicted"/>
<dbReference type="Proteomes" id="UP001529510">
    <property type="component" value="Unassembled WGS sequence"/>
</dbReference>
<keyword evidence="3" id="KW-0963">Cytoplasm</keyword>
<accession>A0ABD0PHH3</accession>
<protein>
    <submittedName>
        <fullName evidence="12">Uncharacterized protein</fullName>
    </submittedName>
</protein>
<reference evidence="12 13" key="1">
    <citation type="submission" date="2024-05" db="EMBL/GenBank/DDBJ databases">
        <title>Genome sequencing and assembly of Indian major carp, Cirrhinus mrigala (Hamilton, 1822).</title>
        <authorList>
            <person name="Mohindra V."/>
            <person name="Chowdhury L.M."/>
            <person name="Lal K."/>
            <person name="Jena J.K."/>
        </authorList>
    </citation>
    <scope>NUCLEOTIDE SEQUENCE [LARGE SCALE GENOMIC DNA]</scope>
    <source>
        <strain evidence="12">CM1030</strain>
        <tissue evidence="12">Blood</tissue>
    </source>
</reference>
<evidence type="ECO:0000256" key="2">
    <source>
        <dbReference type="ARBA" id="ARBA00004245"/>
    </source>
</evidence>
<keyword evidence="7" id="KW-0547">Nucleotide-binding</keyword>
<dbReference type="InterPro" id="IPR050940">
    <property type="entry name" value="Actin_reg-Ser/Thr_kinase"/>
</dbReference>
<keyword evidence="11" id="KW-0539">Nucleus</keyword>
<keyword evidence="6" id="KW-0677">Repeat</keyword>
<keyword evidence="5" id="KW-0808">Transferase</keyword>
<gene>
    <name evidence="12" type="ORF">M9458_029486</name>
</gene>
<evidence type="ECO:0000256" key="5">
    <source>
        <dbReference type="ARBA" id="ARBA00022679"/>
    </source>
</evidence>
<dbReference type="EMBL" id="JAMKFB020000015">
    <property type="protein sequence ID" value="KAL0173518.1"/>
    <property type="molecule type" value="Genomic_DNA"/>
</dbReference>
<keyword evidence="10" id="KW-0206">Cytoskeleton</keyword>
<dbReference type="GO" id="GO:0005634">
    <property type="term" value="C:nucleus"/>
    <property type="evidence" value="ECO:0007669"/>
    <property type="project" value="UniProtKB-SubCell"/>
</dbReference>
<name>A0ABD0PHH3_CIRMR</name>
<keyword evidence="8" id="KW-0418">Kinase</keyword>
<evidence type="ECO:0000313" key="13">
    <source>
        <dbReference type="Proteomes" id="UP001529510"/>
    </source>
</evidence>
<sequence length="53" mass="5869">IIGRVNADPDCLPRAMDFGLNVKEFLDDHCPPDCPTAFFPMAALCCDLDAEKR</sequence>
<dbReference type="GO" id="GO:0005856">
    <property type="term" value="C:cytoskeleton"/>
    <property type="evidence" value="ECO:0007669"/>
    <property type="project" value="UniProtKB-SubCell"/>
</dbReference>
<feature type="non-terminal residue" evidence="12">
    <location>
        <position position="1"/>
    </location>
</feature>
<dbReference type="PANTHER" id="PTHR46485">
    <property type="entry name" value="LIM DOMAIN KINASE 1"/>
    <property type="match status" value="1"/>
</dbReference>
<organism evidence="12 13">
    <name type="scientific">Cirrhinus mrigala</name>
    <name type="common">Mrigala</name>
    <dbReference type="NCBI Taxonomy" id="683832"/>
    <lineage>
        <taxon>Eukaryota</taxon>
        <taxon>Metazoa</taxon>
        <taxon>Chordata</taxon>
        <taxon>Craniata</taxon>
        <taxon>Vertebrata</taxon>
        <taxon>Euteleostomi</taxon>
        <taxon>Actinopterygii</taxon>
        <taxon>Neopterygii</taxon>
        <taxon>Teleostei</taxon>
        <taxon>Ostariophysi</taxon>
        <taxon>Cypriniformes</taxon>
        <taxon>Cyprinidae</taxon>
        <taxon>Labeoninae</taxon>
        <taxon>Labeonini</taxon>
        <taxon>Cirrhinus</taxon>
    </lineage>
</organism>
<evidence type="ECO:0000256" key="1">
    <source>
        <dbReference type="ARBA" id="ARBA00004123"/>
    </source>
</evidence>
<dbReference type="Gene3D" id="1.10.510.10">
    <property type="entry name" value="Transferase(Phosphotransferase) domain 1"/>
    <property type="match status" value="1"/>
</dbReference>